<evidence type="ECO:0000313" key="1">
    <source>
        <dbReference type="EMBL" id="KAK3947771.1"/>
    </source>
</evidence>
<protein>
    <submittedName>
        <fullName evidence="1">Uncharacterized protein</fullName>
    </submittedName>
</protein>
<feature type="non-terminal residue" evidence="1">
    <location>
        <position position="1"/>
    </location>
</feature>
<accession>A0AAN6NMU5</accession>
<evidence type="ECO:0000313" key="2">
    <source>
        <dbReference type="Proteomes" id="UP001303222"/>
    </source>
</evidence>
<comment type="caution">
    <text evidence="1">The sequence shown here is derived from an EMBL/GenBank/DDBJ whole genome shotgun (WGS) entry which is preliminary data.</text>
</comment>
<keyword evidence="2" id="KW-1185">Reference proteome</keyword>
<dbReference type="Proteomes" id="UP001303222">
    <property type="component" value="Unassembled WGS sequence"/>
</dbReference>
<reference evidence="1" key="1">
    <citation type="journal article" date="2023" name="Mol. Phylogenet. Evol.">
        <title>Genome-scale phylogeny and comparative genomics of the fungal order Sordariales.</title>
        <authorList>
            <person name="Hensen N."/>
            <person name="Bonometti L."/>
            <person name="Westerberg I."/>
            <person name="Brannstrom I.O."/>
            <person name="Guillou S."/>
            <person name="Cros-Aarteil S."/>
            <person name="Calhoun S."/>
            <person name="Haridas S."/>
            <person name="Kuo A."/>
            <person name="Mondo S."/>
            <person name="Pangilinan J."/>
            <person name="Riley R."/>
            <person name="LaButti K."/>
            <person name="Andreopoulos B."/>
            <person name="Lipzen A."/>
            <person name="Chen C."/>
            <person name="Yan M."/>
            <person name="Daum C."/>
            <person name="Ng V."/>
            <person name="Clum A."/>
            <person name="Steindorff A."/>
            <person name="Ohm R.A."/>
            <person name="Martin F."/>
            <person name="Silar P."/>
            <person name="Natvig D.O."/>
            <person name="Lalanne C."/>
            <person name="Gautier V."/>
            <person name="Ament-Velasquez S.L."/>
            <person name="Kruys A."/>
            <person name="Hutchinson M.I."/>
            <person name="Powell A.J."/>
            <person name="Barry K."/>
            <person name="Miller A.N."/>
            <person name="Grigoriev I.V."/>
            <person name="Debuchy R."/>
            <person name="Gladieux P."/>
            <person name="Hiltunen Thoren M."/>
            <person name="Johannesson H."/>
        </authorList>
    </citation>
    <scope>NUCLEOTIDE SEQUENCE</scope>
    <source>
        <strain evidence="1">CBS 626.80</strain>
    </source>
</reference>
<feature type="non-terminal residue" evidence="1">
    <location>
        <position position="52"/>
    </location>
</feature>
<name>A0AAN6NMU5_9PEZI</name>
<organism evidence="1 2">
    <name type="scientific">Pseudoneurospora amorphoporcata</name>
    <dbReference type="NCBI Taxonomy" id="241081"/>
    <lineage>
        <taxon>Eukaryota</taxon>
        <taxon>Fungi</taxon>
        <taxon>Dikarya</taxon>
        <taxon>Ascomycota</taxon>
        <taxon>Pezizomycotina</taxon>
        <taxon>Sordariomycetes</taxon>
        <taxon>Sordariomycetidae</taxon>
        <taxon>Sordariales</taxon>
        <taxon>Sordariaceae</taxon>
        <taxon>Pseudoneurospora</taxon>
    </lineage>
</organism>
<dbReference type="EMBL" id="MU859315">
    <property type="protein sequence ID" value="KAK3947771.1"/>
    <property type="molecule type" value="Genomic_DNA"/>
</dbReference>
<proteinExistence type="predicted"/>
<reference evidence="1" key="2">
    <citation type="submission" date="2023-06" db="EMBL/GenBank/DDBJ databases">
        <authorList>
            <consortium name="Lawrence Berkeley National Laboratory"/>
            <person name="Mondo S.J."/>
            <person name="Hensen N."/>
            <person name="Bonometti L."/>
            <person name="Westerberg I."/>
            <person name="Brannstrom I.O."/>
            <person name="Guillou S."/>
            <person name="Cros-Aarteil S."/>
            <person name="Calhoun S."/>
            <person name="Haridas S."/>
            <person name="Kuo A."/>
            <person name="Pangilinan J."/>
            <person name="Riley R."/>
            <person name="Labutti K."/>
            <person name="Andreopoulos B."/>
            <person name="Lipzen A."/>
            <person name="Chen C."/>
            <person name="Yanf M."/>
            <person name="Daum C."/>
            <person name="Ng V."/>
            <person name="Clum A."/>
            <person name="Steindorff A."/>
            <person name="Ohm R."/>
            <person name="Martin F."/>
            <person name="Silar P."/>
            <person name="Natvig D."/>
            <person name="Lalanne C."/>
            <person name="Gautier V."/>
            <person name="Ament-Velasquez S.L."/>
            <person name="Kruys A."/>
            <person name="Hutchinson M.I."/>
            <person name="Powell A.J."/>
            <person name="Barry K."/>
            <person name="Miller A.N."/>
            <person name="Grigoriev I.V."/>
            <person name="Debuchy R."/>
            <person name="Gladieux P."/>
            <person name="Thoren M.H."/>
            <person name="Johannesson H."/>
        </authorList>
    </citation>
    <scope>NUCLEOTIDE SEQUENCE</scope>
    <source>
        <strain evidence="1">CBS 626.80</strain>
    </source>
</reference>
<gene>
    <name evidence="1" type="ORF">QBC32DRAFT_200529</name>
</gene>
<dbReference type="AlphaFoldDB" id="A0AAN6NMU5"/>
<sequence>KGEGPFNYKALLSRTIIHLTMKEFLQCCPDGAKNIRILGTRVPEREIRAAKK</sequence>